<dbReference type="RefSeq" id="WP_340295347.1">
    <property type="nucleotide sequence ID" value="NZ_JBBJUP010000031.1"/>
</dbReference>
<keyword evidence="2 6" id="KW-0812">Transmembrane</keyword>
<proteinExistence type="predicted"/>
<accession>A0ABU8TDW8</accession>
<reference evidence="9 10" key="1">
    <citation type="submission" date="2024-03" db="EMBL/GenBank/DDBJ databases">
        <title>Draft genome sequence of Pseudonocardia sp. DW16-2.</title>
        <authorList>
            <person name="Duangmal K."/>
        </authorList>
    </citation>
    <scope>NUCLEOTIDE SEQUENCE [LARGE SCALE GENOMIC DNA]</scope>
    <source>
        <strain evidence="9 10">DW16-2</strain>
    </source>
</reference>
<evidence type="ECO:0000259" key="8">
    <source>
        <dbReference type="Pfam" id="PF08044"/>
    </source>
</evidence>
<evidence type="ECO:0000256" key="2">
    <source>
        <dbReference type="ARBA" id="ARBA00022692"/>
    </source>
</evidence>
<dbReference type="InterPro" id="IPR007829">
    <property type="entry name" value="TM2"/>
</dbReference>
<gene>
    <name evidence="9" type="ORF">WJX68_24820</name>
</gene>
<evidence type="ECO:0000313" key="9">
    <source>
        <dbReference type="EMBL" id="MEJ8282177.1"/>
    </source>
</evidence>
<feature type="transmembrane region" description="Helical" evidence="6">
    <location>
        <begin position="250"/>
        <end position="277"/>
    </location>
</feature>
<feature type="compositionally biased region" description="Low complexity" evidence="5">
    <location>
        <begin position="169"/>
        <end position="182"/>
    </location>
</feature>
<dbReference type="InterPro" id="IPR012551">
    <property type="entry name" value="DUF1707_SHOCT-like"/>
</dbReference>
<comment type="caution">
    <text evidence="9">The sequence shown here is derived from an EMBL/GenBank/DDBJ whole genome shotgun (WGS) entry which is preliminary data.</text>
</comment>
<dbReference type="Pfam" id="PF05154">
    <property type="entry name" value="TM2"/>
    <property type="match status" value="1"/>
</dbReference>
<feature type="compositionally biased region" description="Low complexity" evidence="5">
    <location>
        <begin position="68"/>
        <end position="94"/>
    </location>
</feature>
<evidence type="ECO:0000313" key="10">
    <source>
        <dbReference type="Proteomes" id="UP001364211"/>
    </source>
</evidence>
<feature type="compositionally biased region" description="Low complexity" evidence="5">
    <location>
        <begin position="124"/>
        <end position="150"/>
    </location>
</feature>
<keyword evidence="4 6" id="KW-0472">Membrane</keyword>
<feature type="domain" description="TM2" evidence="7">
    <location>
        <begin position="222"/>
        <end position="273"/>
    </location>
</feature>
<dbReference type="Proteomes" id="UP001364211">
    <property type="component" value="Unassembled WGS sequence"/>
</dbReference>
<evidence type="ECO:0000256" key="6">
    <source>
        <dbReference type="SAM" id="Phobius"/>
    </source>
</evidence>
<evidence type="ECO:0000256" key="5">
    <source>
        <dbReference type="SAM" id="MobiDB-lite"/>
    </source>
</evidence>
<feature type="region of interest" description="Disordered" evidence="5">
    <location>
        <begin position="39"/>
        <end position="182"/>
    </location>
</feature>
<sequence>MSTDPIGYAEQEEAVRALSRHYTGGRLDVDAFDERVRRARSATTRPELAVLFSDLPEPHPAAPEDGDTTAAASAGPSTGPTDGDTATTPGTPAGEGERTARLAVPDPTRETPRPDPSGHPAAGPYPDRTPTGTTRPPWPGPYGDTGFPAGTGPGPYPGGPGPAGGAPWAGGQWSAAPPAWAGGPQPYPGAAYPPHPGPPAYGGYDPAAPFGREPYSGLPYSDKQKVVAGLLQLFLPIGIGRFYSGHIGLAIAQLVVTFVTLGFGAVWSFIDGIVILAGSPRDPDGRPLRP</sequence>
<evidence type="ECO:0000259" key="7">
    <source>
        <dbReference type="Pfam" id="PF05154"/>
    </source>
</evidence>
<protein>
    <submittedName>
        <fullName evidence="9">DUF1707 domain-containing protein</fullName>
    </submittedName>
</protein>
<comment type="subcellular location">
    <subcellularLocation>
        <location evidence="1">Membrane</location>
        <topology evidence="1">Multi-pass membrane protein</topology>
    </subcellularLocation>
</comment>
<dbReference type="Pfam" id="PF08044">
    <property type="entry name" value="DUF1707"/>
    <property type="match status" value="1"/>
</dbReference>
<evidence type="ECO:0000256" key="3">
    <source>
        <dbReference type="ARBA" id="ARBA00022989"/>
    </source>
</evidence>
<name>A0ABU8TDW8_9PSEU</name>
<organism evidence="9 10">
    <name type="scientific">Pseudonocardia spirodelae</name>
    <dbReference type="NCBI Taxonomy" id="3133431"/>
    <lineage>
        <taxon>Bacteria</taxon>
        <taxon>Bacillati</taxon>
        <taxon>Actinomycetota</taxon>
        <taxon>Actinomycetes</taxon>
        <taxon>Pseudonocardiales</taxon>
        <taxon>Pseudonocardiaceae</taxon>
        <taxon>Pseudonocardia</taxon>
    </lineage>
</organism>
<keyword evidence="3 6" id="KW-1133">Transmembrane helix</keyword>
<keyword evidence="10" id="KW-1185">Reference proteome</keyword>
<feature type="domain" description="DUF1707" evidence="8">
    <location>
        <begin position="8"/>
        <end position="56"/>
    </location>
</feature>
<dbReference type="EMBL" id="JBBJUP010000031">
    <property type="protein sequence ID" value="MEJ8282177.1"/>
    <property type="molecule type" value="Genomic_DNA"/>
</dbReference>
<evidence type="ECO:0000256" key="1">
    <source>
        <dbReference type="ARBA" id="ARBA00004141"/>
    </source>
</evidence>
<evidence type="ECO:0000256" key="4">
    <source>
        <dbReference type="ARBA" id="ARBA00023136"/>
    </source>
</evidence>